<dbReference type="Proteomes" id="UP000054302">
    <property type="component" value="Unassembled WGS sequence"/>
</dbReference>
<dbReference type="OMA" id="MKRGPLY"/>
<keyword evidence="2" id="KW-0805">Transcription regulation</keyword>
<dbReference type="STRING" id="212818.A0A0D1YAN0"/>
<gene>
    <name evidence="8" type="ORF">PV10_01409</name>
</gene>
<dbReference type="GO" id="GO:0000981">
    <property type="term" value="F:DNA-binding transcription factor activity, RNA polymerase II-specific"/>
    <property type="evidence" value="ECO:0007669"/>
    <property type="project" value="InterPro"/>
</dbReference>
<dbReference type="InterPro" id="IPR021858">
    <property type="entry name" value="Fun_TF"/>
</dbReference>
<name>A0A0D1YAN0_EXOME</name>
<evidence type="ECO:0000256" key="4">
    <source>
        <dbReference type="ARBA" id="ARBA00023163"/>
    </source>
</evidence>
<evidence type="ECO:0000256" key="3">
    <source>
        <dbReference type="ARBA" id="ARBA00023125"/>
    </source>
</evidence>
<dbReference type="GO" id="GO:0045944">
    <property type="term" value="P:positive regulation of transcription by RNA polymerase II"/>
    <property type="evidence" value="ECO:0007669"/>
    <property type="project" value="TreeGrafter"/>
</dbReference>
<dbReference type="VEuPathDB" id="FungiDB:PV10_01409"/>
<dbReference type="OrthoDB" id="5213892at2759"/>
<dbReference type="InterPro" id="IPR001138">
    <property type="entry name" value="Zn2Cys6_DnaBD"/>
</dbReference>
<dbReference type="RefSeq" id="XP_016229270.1">
    <property type="nucleotide sequence ID" value="XM_016365621.1"/>
</dbReference>
<feature type="compositionally biased region" description="Polar residues" evidence="6">
    <location>
        <begin position="177"/>
        <end position="195"/>
    </location>
</feature>
<dbReference type="Pfam" id="PF11951">
    <property type="entry name" value="Fungal_trans_2"/>
    <property type="match status" value="1"/>
</dbReference>
<dbReference type="SUPFAM" id="SSF57701">
    <property type="entry name" value="Zn2/Cys6 DNA-binding domain"/>
    <property type="match status" value="1"/>
</dbReference>
<dbReference type="PANTHER" id="PTHR37534">
    <property type="entry name" value="TRANSCRIPTIONAL ACTIVATOR PROTEIN UGA3"/>
    <property type="match status" value="1"/>
</dbReference>
<sequence>MSRSTQGCWTCRVRHKKCDETRPQCTVCTSRHIQCHGFGDKPVWMDGGQLEEQYRQDIKRAVKQNFKLLRRGMATTTPSVPNNRSSARLSSQQHVQEVIDPRAADHHSSQEVGLNLDANTRGGPPSWRSGDQQQGSTEPMVITSSSSDHHAATAAAAAITTTITTTMNIPAEEDAPESTTVSYHQHSVPNKTNSEAKGLDYQDAELLMHYFDHVFPLQFRFYQRAGRAVNRGWLLWLLVRTGPLYHAALSLSALHQFTLRYHGQSDKLDELNEYHSKAIRDLQSFLRANQDNNAASDHRSRSIEVLACGVSLISFELFRGGVSDWELHLNALASIVHDLDLDLQSTSPGVYPEFYRGTTPTSIDSAALPFLIAVVLWFDLLSCATTGSAPRLSYQELLQNGAINLEDVVGCENWVMTSIGDLAILNLWKKTARQNGMLDQQELLERSLIIEHKLEQGLAMIESQVVFEGPQRRKDRFRGQYTSASAPIVLIITRIFASAALVQLHTIVSGAFPSVLEIQHAVTKTMDALRHIEDDQDMRGLIWPVCLSGCMAQPHQQPFYRDLMRKVIGDSPQEFGNCVTVLQIMETCWESRLLHPAEEWNWERAMAEMHICGLLV</sequence>
<comment type="subcellular location">
    <subcellularLocation>
        <location evidence="1">Nucleus</location>
    </subcellularLocation>
</comment>
<evidence type="ECO:0000256" key="2">
    <source>
        <dbReference type="ARBA" id="ARBA00023015"/>
    </source>
</evidence>
<dbReference type="Pfam" id="PF00172">
    <property type="entry name" value="Zn_clus"/>
    <property type="match status" value="1"/>
</dbReference>
<dbReference type="PANTHER" id="PTHR37534:SF26">
    <property type="entry name" value="TRANSCRIPTION FACTOR, PUTATIVE-RELATED"/>
    <property type="match status" value="1"/>
</dbReference>
<dbReference type="PROSITE" id="PS50048">
    <property type="entry name" value="ZN2_CY6_FUNGAL_2"/>
    <property type="match status" value="1"/>
</dbReference>
<evidence type="ECO:0000313" key="8">
    <source>
        <dbReference type="EMBL" id="KIV97696.1"/>
    </source>
</evidence>
<feature type="domain" description="Zn(2)-C6 fungal-type" evidence="7">
    <location>
        <begin position="7"/>
        <end position="35"/>
    </location>
</feature>
<keyword evidence="3" id="KW-0238">DNA-binding</keyword>
<evidence type="ECO:0000313" key="9">
    <source>
        <dbReference type="Proteomes" id="UP000054302"/>
    </source>
</evidence>
<keyword evidence="5" id="KW-0539">Nucleus</keyword>
<dbReference type="Gene3D" id="4.10.240.10">
    <property type="entry name" value="Zn(2)-C6 fungal-type DNA-binding domain"/>
    <property type="match status" value="1"/>
</dbReference>
<feature type="region of interest" description="Disordered" evidence="6">
    <location>
        <begin position="174"/>
        <end position="196"/>
    </location>
</feature>
<accession>A0A0D1YAN0</accession>
<keyword evidence="9" id="KW-1185">Reference proteome</keyword>
<dbReference type="InterPro" id="IPR036864">
    <property type="entry name" value="Zn2-C6_fun-type_DNA-bd_sf"/>
</dbReference>
<dbReference type="GO" id="GO:0005634">
    <property type="term" value="C:nucleus"/>
    <property type="evidence" value="ECO:0007669"/>
    <property type="project" value="UniProtKB-SubCell"/>
</dbReference>
<feature type="compositionally biased region" description="Polar residues" evidence="6">
    <location>
        <begin position="129"/>
        <end position="143"/>
    </location>
</feature>
<dbReference type="GeneID" id="27319254"/>
<dbReference type="SMART" id="SM00066">
    <property type="entry name" value="GAL4"/>
    <property type="match status" value="1"/>
</dbReference>
<evidence type="ECO:0000256" key="5">
    <source>
        <dbReference type="ARBA" id="ARBA00023242"/>
    </source>
</evidence>
<evidence type="ECO:0000256" key="1">
    <source>
        <dbReference type="ARBA" id="ARBA00004123"/>
    </source>
</evidence>
<dbReference type="GO" id="GO:0008270">
    <property type="term" value="F:zinc ion binding"/>
    <property type="evidence" value="ECO:0007669"/>
    <property type="project" value="InterPro"/>
</dbReference>
<keyword evidence="4" id="KW-0804">Transcription</keyword>
<dbReference type="AlphaFoldDB" id="A0A0D1YAN0"/>
<dbReference type="CDD" id="cd00067">
    <property type="entry name" value="GAL4"/>
    <property type="match status" value="1"/>
</dbReference>
<reference evidence="8 9" key="1">
    <citation type="submission" date="2015-01" db="EMBL/GenBank/DDBJ databases">
        <title>The Genome Sequence of Exophiala mesophila CBS40295.</title>
        <authorList>
            <consortium name="The Broad Institute Genomics Platform"/>
            <person name="Cuomo C."/>
            <person name="de Hoog S."/>
            <person name="Gorbushina A."/>
            <person name="Stielow B."/>
            <person name="Teixiera M."/>
            <person name="Abouelleil A."/>
            <person name="Chapman S.B."/>
            <person name="Priest M."/>
            <person name="Young S.K."/>
            <person name="Wortman J."/>
            <person name="Nusbaum C."/>
            <person name="Birren B."/>
        </authorList>
    </citation>
    <scope>NUCLEOTIDE SEQUENCE [LARGE SCALE GENOMIC DNA]</scope>
    <source>
        <strain evidence="8 9">CBS 40295</strain>
    </source>
</reference>
<feature type="region of interest" description="Disordered" evidence="6">
    <location>
        <begin position="104"/>
        <end position="143"/>
    </location>
</feature>
<organism evidence="8 9">
    <name type="scientific">Exophiala mesophila</name>
    <name type="common">Black yeast-like fungus</name>
    <dbReference type="NCBI Taxonomy" id="212818"/>
    <lineage>
        <taxon>Eukaryota</taxon>
        <taxon>Fungi</taxon>
        <taxon>Dikarya</taxon>
        <taxon>Ascomycota</taxon>
        <taxon>Pezizomycotina</taxon>
        <taxon>Eurotiomycetes</taxon>
        <taxon>Chaetothyriomycetidae</taxon>
        <taxon>Chaetothyriales</taxon>
        <taxon>Herpotrichiellaceae</taxon>
        <taxon>Exophiala</taxon>
    </lineage>
</organism>
<protein>
    <recommendedName>
        <fullName evidence="7">Zn(2)-C6 fungal-type domain-containing protein</fullName>
    </recommendedName>
</protein>
<dbReference type="PROSITE" id="PS00463">
    <property type="entry name" value="ZN2_CY6_FUNGAL_1"/>
    <property type="match status" value="1"/>
</dbReference>
<dbReference type="GO" id="GO:0000976">
    <property type="term" value="F:transcription cis-regulatory region binding"/>
    <property type="evidence" value="ECO:0007669"/>
    <property type="project" value="TreeGrafter"/>
</dbReference>
<dbReference type="HOGENOM" id="CLU_019313_1_0_1"/>
<proteinExistence type="predicted"/>
<evidence type="ECO:0000259" key="7">
    <source>
        <dbReference type="PROSITE" id="PS50048"/>
    </source>
</evidence>
<dbReference type="EMBL" id="KN847520">
    <property type="protein sequence ID" value="KIV97696.1"/>
    <property type="molecule type" value="Genomic_DNA"/>
</dbReference>
<evidence type="ECO:0000256" key="6">
    <source>
        <dbReference type="SAM" id="MobiDB-lite"/>
    </source>
</evidence>